<protein>
    <recommendedName>
        <fullName evidence="3">Cold-shock protein</fullName>
    </recommendedName>
</protein>
<proteinExistence type="predicted"/>
<dbReference type="EMBL" id="SHNO01000001">
    <property type="protein sequence ID" value="MCX2978897.1"/>
    <property type="molecule type" value="Genomic_DNA"/>
</dbReference>
<name>A0ABT3T9D4_9GAMM</name>
<reference evidence="1" key="1">
    <citation type="submission" date="2019-02" db="EMBL/GenBank/DDBJ databases">
        <authorList>
            <person name="Li S.-H."/>
        </authorList>
    </citation>
    <scope>NUCLEOTIDE SEQUENCE</scope>
    <source>
        <strain evidence="1">IMCC11814</strain>
    </source>
</reference>
<evidence type="ECO:0008006" key="3">
    <source>
        <dbReference type="Google" id="ProtNLM"/>
    </source>
</evidence>
<organism evidence="1 2">
    <name type="scientific">Candidatus Marimicrobium litorale</name>
    <dbReference type="NCBI Taxonomy" id="2518991"/>
    <lineage>
        <taxon>Bacteria</taxon>
        <taxon>Pseudomonadati</taxon>
        <taxon>Pseudomonadota</taxon>
        <taxon>Gammaproteobacteria</taxon>
        <taxon>Cellvibrionales</taxon>
        <taxon>Halieaceae</taxon>
        <taxon>Marimicrobium</taxon>
    </lineage>
</organism>
<dbReference type="InterPro" id="IPR012340">
    <property type="entry name" value="NA-bd_OB-fold"/>
</dbReference>
<sequence length="30" mass="3502">MVIRKQGTIKSWNDQKAFGFIRPTDSEKGY</sequence>
<evidence type="ECO:0000313" key="2">
    <source>
        <dbReference type="Proteomes" id="UP001143304"/>
    </source>
</evidence>
<comment type="caution">
    <text evidence="1">The sequence shown here is derived from an EMBL/GenBank/DDBJ whole genome shotgun (WGS) entry which is preliminary data.</text>
</comment>
<dbReference type="Proteomes" id="UP001143304">
    <property type="component" value="Unassembled WGS sequence"/>
</dbReference>
<accession>A0ABT3T9D4</accession>
<keyword evidence="2" id="KW-1185">Reference proteome</keyword>
<dbReference type="Gene3D" id="2.40.50.140">
    <property type="entry name" value="Nucleic acid-binding proteins"/>
    <property type="match status" value="1"/>
</dbReference>
<dbReference type="SUPFAM" id="SSF50249">
    <property type="entry name" value="Nucleic acid-binding proteins"/>
    <property type="match status" value="1"/>
</dbReference>
<gene>
    <name evidence="1" type="ORF">EYC82_16215</name>
</gene>
<evidence type="ECO:0000313" key="1">
    <source>
        <dbReference type="EMBL" id="MCX2978897.1"/>
    </source>
</evidence>